<organism evidence="1 2">
    <name type="scientific">Pyxicephalus adspersus</name>
    <name type="common">African bullfrog</name>
    <dbReference type="NCBI Taxonomy" id="30357"/>
    <lineage>
        <taxon>Eukaryota</taxon>
        <taxon>Metazoa</taxon>
        <taxon>Chordata</taxon>
        <taxon>Craniata</taxon>
        <taxon>Vertebrata</taxon>
        <taxon>Euteleostomi</taxon>
        <taxon>Amphibia</taxon>
        <taxon>Batrachia</taxon>
        <taxon>Anura</taxon>
        <taxon>Neobatrachia</taxon>
        <taxon>Ranoidea</taxon>
        <taxon>Pyxicephalidae</taxon>
        <taxon>Pyxicephalinae</taxon>
        <taxon>Pyxicephalus</taxon>
    </lineage>
</organism>
<accession>A0AAV2ZPH1</accession>
<dbReference type="EMBL" id="DYDO01000048">
    <property type="protein sequence ID" value="DBA13672.1"/>
    <property type="molecule type" value="Genomic_DNA"/>
</dbReference>
<dbReference type="Proteomes" id="UP001181693">
    <property type="component" value="Unassembled WGS sequence"/>
</dbReference>
<comment type="caution">
    <text evidence="1">The sequence shown here is derived from an EMBL/GenBank/DDBJ whole genome shotgun (WGS) entry which is preliminary data.</text>
</comment>
<evidence type="ECO:0000313" key="1">
    <source>
        <dbReference type="EMBL" id="DBA13672.1"/>
    </source>
</evidence>
<gene>
    <name evidence="1" type="ORF">GDO54_018555</name>
</gene>
<evidence type="ECO:0000313" key="2">
    <source>
        <dbReference type="Proteomes" id="UP001181693"/>
    </source>
</evidence>
<sequence length="86" mass="9921">MTPELYMRLVTPARDDRSKAQVCFHYLNASQTVINTHFTRRGEKKNLLESSNIKIPIKPFKKGVSYSELDTCAKKKKNSWPVGKLH</sequence>
<proteinExistence type="predicted"/>
<protein>
    <submittedName>
        <fullName evidence="1">Uncharacterized protein</fullName>
    </submittedName>
</protein>
<reference evidence="1" key="1">
    <citation type="thesis" date="2020" institute="ProQuest LLC" country="789 East Eisenhower Parkway, Ann Arbor, MI, USA">
        <title>Comparative Genomics and Chromosome Evolution.</title>
        <authorList>
            <person name="Mudd A.B."/>
        </authorList>
    </citation>
    <scope>NUCLEOTIDE SEQUENCE</scope>
    <source>
        <strain evidence="1">1538</strain>
        <tissue evidence="1">Blood</tissue>
    </source>
</reference>
<dbReference type="AlphaFoldDB" id="A0AAV2ZPH1"/>
<name>A0AAV2ZPH1_PYXAD</name>
<keyword evidence="2" id="KW-1185">Reference proteome</keyword>